<evidence type="ECO:0000313" key="3">
    <source>
        <dbReference type="Proteomes" id="UP001165367"/>
    </source>
</evidence>
<keyword evidence="2" id="KW-0255">Endonuclease</keyword>
<keyword evidence="3" id="KW-1185">Reference proteome</keyword>
<protein>
    <submittedName>
        <fullName evidence="2">HNH endonuclease</fullName>
    </submittedName>
</protein>
<proteinExistence type="predicted"/>
<dbReference type="Proteomes" id="UP001165367">
    <property type="component" value="Unassembled WGS sequence"/>
</dbReference>
<keyword evidence="2" id="KW-0540">Nuclease</keyword>
<dbReference type="InterPro" id="IPR002711">
    <property type="entry name" value="HNH"/>
</dbReference>
<comment type="caution">
    <text evidence="2">The sequence shown here is derived from an EMBL/GenBank/DDBJ whole genome shotgun (WGS) entry which is preliminary data.</text>
</comment>
<evidence type="ECO:0000313" key="2">
    <source>
        <dbReference type="EMBL" id="MCG2612767.1"/>
    </source>
</evidence>
<dbReference type="SMART" id="SM00507">
    <property type="entry name" value="HNHc"/>
    <property type="match status" value="1"/>
</dbReference>
<accession>A0ABS9KKB8</accession>
<gene>
    <name evidence="2" type="ORF">LZZ85_00690</name>
</gene>
<evidence type="ECO:0000259" key="1">
    <source>
        <dbReference type="SMART" id="SM00507"/>
    </source>
</evidence>
<organism evidence="2 3">
    <name type="scientific">Terrimonas ginsenosidimutans</name>
    <dbReference type="NCBI Taxonomy" id="2908004"/>
    <lineage>
        <taxon>Bacteria</taxon>
        <taxon>Pseudomonadati</taxon>
        <taxon>Bacteroidota</taxon>
        <taxon>Chitinophagia</taxon>
        <taxon>Chitinophagales</taxon>
        <taxon>Chitinophagaceae</taxon>
        <taxon>Terrimonas</taxon>
    </lineage>
</organism>
<dbReference type="InterPro" id="IPR003615">
    <property type="entry name" value="HNH_nuc"/>
</dbReference>
<reference evidence="2" key="1">
    <citation type="submission" date="2022-01" db="EMBL/GenBank/DDBJ databases">
        <authorList>
            <person name="Jo J.-H."/>
            <person name="Im W.-T."/>
        </authorList>
    </citation>
    <scope>NUCLEOTIDE SEQUENCE</scope>
    <source>
        <strain evidence="2">NA20</strain>
    </source>
</reference>
<sequence length="250" mass="29061">MRNPKWHRDEIILALDLYFDEHRGPIDDKNKKIIALSHTLNQLPLFQDRPDKERFRNANGVTLKLSNFLALDPDYHGKGMTSLSRLDRAVFEEFYQQRQLLRRIATEIRQISGDPELRQQLQSVEEDEQTISDTVSEGQILYKYHKVIERNPIIILKKKKQALERSGKLSCEACEFDFITFYGDLGKDFIECHHRVPLASFQKSKNTSLDDLALVCANCHRMLHKSIDTMSVEKLRNLIHAKIKGSDAKL</sequence>
<dbReference type="GO" id="GO:0004519">
    <property type="term" value="F:endonuclease activity"/>
    <property type="evidence" value="ECO:0007669"/>
    <property type="project" value="UniProtKB-KW"/>
</dbReference>
<dbReference type="CDD" id="cd00085">
    <property type="entry name" value="HNHc"/>
    <property type="match status" value="1"/>
</dbReference>
<dbReference type="Pfam" id="PF01844">
    <property type="entry name" value="HNH"/>
    <property type="match status" value="1"/>
</dbReference>
<dbReference type="EMBL" id="JAKLTR010000001">
    <property type="protein sequence ID" value="MCG2612767.1"/>
    <property type="molecule type" value="Genomic_DNA"/>
</dbReference>
<keyword evidence="2" id="KW-0378">Hydrolase</keyword>
<name>A0ABS9KKB8_9BACT</name>
<feature type="domain" description="HNH nuclease" evidence="1">
    <location>
        <begin position="158"/>
        <end position="221"/>
    </location>
</feature>
<dbReference type="RefSeq" id="WP_237867996.1">
    <property type="nucleotide sequence ID" value="NZ_JAKLTR010000001.1"/>
</dbReference>